<proteinExistence type="predicted"/>
<keyword evidence="3" id="KW-0592">Phosphate transport</keyword>
<keyword evidence="10" id="KW-1185">Reference proteome</keyword>
<sequence>MTNPSGTQLLIHLAGAIALLLWGSHMISTALQRGFGTPLRNWMGRHLTNRWMALLAGVGITGLLQSSTAVSLMATSFTAAGTLSLAPALAVMLGANVGSTLVVQLMSFNTGIAVPLLVLSGFVVFKIRDHSGFESAGCALIGLGLMLMSLSLLGATLGHIETTPVFHAVMQGLEGDTLIALLVAIVLTLICHSSVAVILLIASLAATGVMTPVTAMVLVLGANIGGALPPVLNAGSAAARRLPVGNLLIRGAGCVLALAMMPLLSTLADRLALTTPQLVVGFHTAFSAVLAVVFIGLTAPMARMLERILPEAAHAVDGGMPMYLDEAGLDIAYIGLSNSVRESLRAADMLNMMLDRLRALFHAPEKRSAAEIRQLDHQLDGLSAAIRAYLADLGQDGLSDSDADRAQEILMFVINTEHAGDILSSSLAQLATRRAQRGELFSEFELHNIGLLHAEILTSLRLAVTAFLGEDLDAAHQLVARKEVIRQIEATASREHFKKLREDKNAWAESGDIFQRVLRDYRRVHHHIAAVAYPVIDRLSDDGLLTQA</sequence>
<protein>
    <submittedName>
        <fullName evidence="9">Na/Pi cotransporter family protein</fullName>
    </submittedName>
</protein>
<dbReference type="NCBIfam" id="NF037997">
    <property type="entry name" value="Na_Pi_symport"/>
    <property type="match status" value="1"/>
</dbReference>
<keyword evidence="3" id="KW-0813">Transport</keyword>
<comment type="subcellular location">
    <subcellularLocation>
        <location evidence="1">Cell membrane</location>
        <topology evidence="1">Multi-pass membrane protein</topology>
    </subcellularLocation>
</comment>
<dbReference type="Pfam" id="PF01895">
    <property type="entry name" value="PhoU"/>
    <property type="match status" value="1"/>
</dbReference>
<dbReference type="Proteomes" id="UP000284119">
    <property type="component" value="Unassembled WGS sequence"/>
</dbReference>
<feature type="transmembrane region" description="Helical" evidence="7">
    <location>
        <begin position="209"/>
        <end position="228"/>
    </location>
</feature>
<dbReference type="EMBL" id="RAHG01000010">
    <property type="protein sequence ID" value="RJT10814.1"/>
    <property type="molecule type" value="Genomic_DNA"/>
</dbReference>
<dbReference type="InterPro" id="IPR026022">
    <property type="entry name" value="PhoU_dom"/>
</dbReference>
<evidence type="ECO:0000256" key="1">
    <source>
        <dbReference type="ARBA" id="ARBA00004651"/>
    </source>
</evidence>
<dbReference type="SUPFAM" id="SSF109755">
    <property type="entry name" value="PhoU-like"/>
    <property type="match status" value="1"/>
</dbReference>
<name>A0ABX9NWM1_9GAMM</name>
<evidence type="ECO:0000259" key="8">
    <source>
        <dbReference type="Pfam" id="PF01895"/>
    </source>
</evidence>
<feature type="transmembrane region" description="Helical" evidence="7">
    <location>
        <begin position="178"/>
        <end position="202"/>
    </location>
</feature>
<keyword evidence="6 7" id="KW-0472">Membrane</keyword>
<evidence type="ECO:0000313" key="9">
    <source>
        <dbReference type="EMBL" id="RJT10814.1"/>
    </source>
</evidence>
<evidence type="ECO:0000256" key="3">
    <source>
        <dbReference type="ARBA" id="ARBA00022592"/>
    </source>
</evidence>
<dbReference type="Pfam" id="PF02690">
    <property type="entry name" value="Na_Pi_cotrans"/>
    <property type="match status" value="2"/>
</dbReference>
<feature type="transmembrane region" description="Helical" evidence="7">
    <location>
        <begin position="280"/>
        <end position="302"/>
    </location>
</feature>
<gene>
    <name evidence="9" type="ORF">D5396_18380</name>
</gene>
<evidence type="ECO:0000256" key="4">
    <source>
        <dbReference type="ARBA" id="ARBA00022692"/>
    </source>
</evidence>
<feature type="transmembrane region" description="Helical" evidence="7">
    <location>
        <begin position="51"/>
        <end position="70"/>
    </location>
</feature>
<dbReference type="InterPro" id="IPR003841">
    <property type="entry name" value="Na/Pi_transpt"/>
</dbReference>
<keyword evidence="4 7" id="KW-0812">Transmembrane</keyword>
<evidence type="ECO:0000256" key="2">
    <source>
        <dbReference type="ARBA" id="ARBA00022475"/>
    </source>
</evidence>
<feature type="transmembrane region" description="Helical" evidence="7">
    <location>
        <begin position="101"/>
        <end position="125"/>
    </location>
</feature>
<feature type="domain" description="PhoU" evidence="8">
    <location>
        <begin position="452"/>
        <end position="532"/>
    </location>
</feature>
<feature type="transmembrane region" description="Helical" evidence="7">
    <location>
        <begin position="137"/>
        <end position="158"/>
    </location>
</feature>
<accession>A0ABX9NWM1</accession>
<dbReference type="PANTHER" id="PTHR10010">
    <property type="entry name" value="SOLUTE CARRIER FAMILY 34 SODIUM PHOSPHATE , MEMBER 2-RELATED"/>
    <property type="match status" value="1"/>
</dbReference>
<feature type="transmembrane region" description="Helical" evidence="7">
    <location>
        <begin position="9"/>
        <end position="31"/>
    </location>
</feature>
<organism evidence="9 10">
    <name type="scientific">Rahnella inusitata</name>
    <dbReference type="NCBI Taxonomy" id="58169"/>
    <lineage>
        <taxon>Bacteria</taxon>
        <taxon>Pseudomonadati</taxon>
        <taxon>Pseudomonadota</taxon>
        <taxon>Gammaproteobacteria</taxon>
        <taxon>Enterobacterales</taxon>
        <taxon>Yersiniaceae</taxon>
        <taxon>Rahnella</taxon>
    </lineage>
</organism>
<keyword evidence="5 7" id="KW-1133">Transmembrane helix</keyword>
<reference evidence="9 10" key="1">
    <citation type="submission" date="2018-09" db="EMBL/GenBank/DDBJ databases">
        <authorList>
            <person name="Le Fleche-Mateos A."/>
        </authorList>
    </citation>
    <scope>NUCLEOTIDE SEQUENCE [LARGE SCALE GENOMIC DNA]</scope>
    <source>
        <strain evidence="9 10">DSM 30078</strain>
    </source>
</reference>
<comment type="caution">
    <text evidence="9">The sequence shown here is derived from an EMBL/GenBank/DDBJ whole genome shotgun (WGS) entry which is preliminary data.</text>
</comment>
<dbReference type="InterPro" id="IPR038078">
    <property type="entry name" value="PhoU-like_sf"/>
</dbReference>
<evidence type="ECO:0000256" key="5">
    <source>
        <dbReference type="ARBA" id="ARBA00022989"/>
    </source>
</evidence>
<keyword evidence="2" id="KW-1003">Cell membrane</keyword>
<evidence type="ECO:0000313" key="10">
    <source>
        <dbReference type="Proteomes" id="UP000284119"/>
    </source>
</evidence>
<dbReference type="Gene3D" id="1.20.58.220">
    <property type="entry name" value="Phosphate transport system protein phou homolog 2, domain 2"/>
    <property type="match status" value="1"/>
</dbReference>
<dbReference type="PANTHER" id="PTHR10010:SF46">
    <property type="entry name" value="SODIUM-DEPENDENT PHOSPHATE TRANSPORT PROTEIN 2B"/>
    <property type="match status" value="1"/>
</dbReference>
<evidence type="ECO:0000256" key="6">
    <source>
        <dbReference type="ARBA" id="ARBA00023136"/>
    </source>
</evidence>
<evidence type="ECO:0000256" key="7">
    <source>
        <dbReference type="SAM" id="Phobius"/>
    </source>
</evidence>
<feature type="transmembrane region" description="Helical" evidence="7">
    <location>
        <begin position="77"/>
        <end position="95"/>
    </location>
</feature>
<feature type="transmembrane region" description="Helical" evidence="7">
    <location>
        <begin position="248"/>
        <end position="268"/>
    </location>
</feature>